<dbReference type="EMBL" id="JBHUDC010000007">
    <property type="protein sequence ID" value="MFD1514228.1"/>
    <property type="molecule type" value="Genomic_DNA"/>
</dbReference>
<dbReference type="RefSeq" id="WP_250874200.1">
    <property type="nucleotide sequence ID" value="NZ_JALXFV010000007.1"/>
</dbReference>
<evidence type="ECO:0000256" key="2">
    <source>
        <dbReference type="ARBA" id="ARBA00022801"/>
    </source>
</evidence>
<dbReference type="InterPro" id="IPR013783">
    <property type="entry name" value="Ig-like_fold"/>
</dbReference>
<dbReference type="SUPFAM" id="SSF52279">
    <property type="entry name" value="Beta-D-glucan exohydrolase, C-terminal domain"/>
    <property type="match status" value="1"/>
</dbReference>
<dbReference type="InterPro" id="IPR050288">
    <property type="entry name" value="Cellulose_deg_GH3"/>
</dbReference>
<dbReference type="SMART" id="SM01217">
    <property type="entry name" value="Fn3_like"/>
    <property type="match status" value="1"/>
</dbReference>
<organism evidence="4 5">
    <name type="scientific">Halomarina rubra</name>
    <dbReference type="NCBI Taxonomy" id="2071873"/>
    <lineage>
        <taxon>Archaea</taxon>
        <taxon>Methanobacteriati</taxon>
        <taxon>Methanobacteriota</taxon>
        <taxon>Stenosarchaea group</taxon>
        <taxon>Halobacteria</taxon>
        <taxon>Halobacteriales</taxon>
        <taxon>Natronomonadaceae</taxon>
        <taxon>Halomarina</taxon>
    </lineage>
</organism>
<feature type="non-terminal residue" evidence="4">
    <location>
        <position position="1"/>
    </location>
</feature>
<protein>
    <submittedName>
        <fullName evidence="4">Glycoside hydrolase family 3 C-terminal domain-containing protein</fullName>
    </submittedName>
</protein>
<dbReference type="AlphaFoldDB" id="A0ABD6AXC1"/>
<keyword evidence="2 4" id="KW-0378">Hydrolase</keyword>
<proteinExistence type="inferred from homology"/>
<evidence type="ECO:0000313" key="4">
    <source>
        <dbReference type="EMBL" id="MFD1514228.1"/>
    </source>
</evidence>
<gene>
    <name evidence="4" type="ORF">ACFSBT_13170</name>
</gene>
<dbReference type="InterPro" id="IPR036881">
    <property type="entry name" value="Glyco_hydro_3_C_sf"/>
</dbReference>
<name>A0ABD6AXC1_9EURY</name>
<comment type="caution">
    <text evidence="4">The sequence shown here is derived from an EMBL/GenBank/DDBJ whole genome shotgun (WGS) entry which is preliminary data.</text>
</comment>
<dbReference type="Gene3D" id="3.40.50.1700">
    <property type="entry name" value="Glycoside hydrolase family 3 C-terminal domain"/>
    <property type="match status" value="1"/>
</dbReference>
<dbReference type="Pfam" id="PF14310">
    <property type="entry name" value="Fn3-like"/>
    <property type="match status" value="1"/>
</dbReference>
<dbReference type="Gene3D" id="2.60.40.10">
    <property type="entry name" value="Immunoglobulins"/>
    <property type="match status" value="1"/>
</dbReference>
<reference evidence="4 5" key="1">
    <citation type="journal article" date="2019" name="Int. J. Syst. Evol. Microbiol.">
        <title>The Global Catalogue of Microorganisms (GCM) 10K type strain sequencing project: providing services to taxonomists for standard genome sequencing and annotation.</title>
        <authorList>
            <consortium name="The Broad Institute Genomics Platform"/>
            <consortium name="The Broad Institute Genome Sequencing Center for Infectious Disease"/>
            <person name="Wu L."/>
            <person name="Ma J."/>
        </authorList>
    </citation>
    <scope>NUCLEOTIDE SEQUENCE [LARGE SCALE GENOMIC DNA]</scope>
    <source>
        <strain evidence="4 5">CGMCC 1.12563</strain>
    </source>
</reference>
<feature type="domain" description="Fibronectin type III-like" evidence="3">
    <location>
        <begin position="140"/>
        <end position="210"/>
    </location>
</feature>
<dbReference type="Pfam" id="PF01915">
    <property type="entry name" value="Glyco_hydro_3_C"/>
    <property type="match status" value="1"/>
</dbReference>
<evidence type="ECO:0000313" key="5">
    <source>
        <dbReference type="Proteomes" id="UP001597187"/>
    </source>
</evidence>
<evidence type="ECO:0000256" key="1">
    <source>
        <dbReference type="ARBA" id="ARBA00005336"/>
    </source>
</evidence>
<sequence>GPAERTVVVVASSGPVELPWHEDVDAIVETWYPGQVHGDAVASVLYGDADPGGRLPVTFAAEGDYPTASTDRHPGVDGVARYDEGPFVGYRHFDAADVDPVFPFGHGESYTTFRYGSVTALDDRSVRVTVENVGERPGSEVVQAYVRPPTVEGVTRPDRELAGARKLRLASGESRTVDIGLDERALGRYDENAGWVVDSGTYSVEVGRSAADLRGRATIER</sequence>
<dbReference type="InterPro" id="IPR026891">
    <property type="entry name" value="Fn3-like"/>
</dbReference>
<dbReference type="PANTHER" id="PTHR42715:SF10">
    <property type="entry name" value="BETA-GLUCOSIDASE"/>
    <property type="match status" value="1"/>
</dbReference>
<dbReference type="InterPro" id="IPR002772">
    <property type="entry name" value="Glyco_hydro_3_C"/>
</dbReference>
<keyword evidence="5" id="KW-1185">Reference proteome</keyword>
<accession>A0ABD6AXC1</accession>
<evidence type="ECO:0000259" key="3">
    <source>
        <dbReference type="SMART" id="SM01217"/>
    </source>
</evidence>
<dbReference type="GO" id="GO:0016787">
    <property type="term" value="F:hydrolase activity"/>
    <property type="evidence" value="ECO:0007669"/>
    <property type="project" value="UniProtKB-KW"/>
</dbReference>
<dbReference type="PANTHER" id="PTHR42715">
    <property type="entry name" value="BETA-GLUCOSIDASE"/>
    <property type="match status" value="1"/>
</dbReference>
<dbReference type="Proteomes" id="UP001597187">
    <property type="component" value="Unassembled WGS sequence"/>
</dbReference>
<comment type="similarity">
    <text evidence="1">Belongs to the glycosyl hydrolase 3 family.</text>
</comment>